<dbReference type="Proteomes" id="UP001456344">
    <property type="component" value="Chromosome"/>
</dbReference>
<accession>A0ACD5BDV0</accession>
<evidence type="ECO:0000313" key="2">
    <source>
        <dbReference type="Proteomes" id="UP001456344"/>
    </source>
</evidence>
<organism evidence="1 2">
    <name type="scientific">Amycolatopsis coloradensis</name>
    <dbReference type="NCBI Taxonomy" id="76021"/>
    <lineage>
        <taxon>Bacteria</taxon>
        <taxon>Bacillati</taxon>
        <taxon>Actinomycetota</taxon>
        <taxon>Actinomycetes</taxon>
        <taxon>Pseudonocardiales</taxon>
        <taxon>Pseudonocardiaceae</taxon>
        <taxon>Amycolatopsis</taxon>
    </lineage>
</organism>
<sequence length="381" mass="41570">MTAALALLMQGNDRLATAAQAELVLADEVCLRHAGCLWHGVTILLRTGEFESVDAHLWKLESRRDDGLADLVALMRAEHAQYVGDLMGAREALERLATTASPPTVRELAVPCYLEVLVAANEPDIGDQVLRDHDFGQLMRRQALRPFLLAVRGYLHLTAGRPNEALRDALECSRLPVTEVAAHFTVAHRRGLLALAAAAAGRPDIAGPAAAREYEAATAWRSHSHIAWALYVLEMVEGEGRPSDRLRDAIDLMELGRSPVGLAALCFEQGRRFLESGQEQTGRALLLRADAASRRIGDKALSGKIENLLCALTSPAPRTSLTAQELKIAELAQNGYSNKQIAERLVLTVRTIEFHLSNVYRKLGISGRRALANEVLPPPQS</sequence>
<evidence type="ECO:0000313" key="1">
    <source>
        <dbReference type="EMBL" id="WYW17500.1"/>
    </source>
</evidence>
<gene>
    <name evidence="1" type="ORF">LCL61_18285</name>
</gene>
<reference evidence="1" key="1">
    <citation type="submission" date="2023-10" db="EMBL/GenBank/DDBJ databases">
        <title>Whole genome sequencing of actinobacterial strain Amycolatopsis sp. (BCA-696) identifies the underlying plant growth-promoting genes.</title>
        <authorList>
            <person name="Gandham P."/>
            <person name="Vadla N."/>
            <person name="Saji A."/>
            <person name="Srinivas V."/>
            <person name="Ruperao P."/>
            <person name="Selvanayagam S."/>
            <person name="Saxena R.K."/>
            <person name="Rathore A."/>
            <person name="Gopalakrishnan S."/>
            <person name="Thakur V."/>
        </authorList>
    </citation>
    <scope>NUCLEOTIDE SEQUENCE</scope>
    <source>
        <strain evidence="1">BCA-696</strain>
    </source>
</reference>
<dbReference type="EMBL" id="CP150484">
    <property type="protein sequence ID" value="WYW17500.1"/>
    <property type="molecule type" value="Genomic_DNA"/>
</dbReference>
<proteinExistence type="predicted"/>
<protein>
    <submittedName>
        <fullName evidence="1">LuxR C-terminal-related transcriptional regulator</fullName>
    </submittedName>
</protein>
<keyword evidence="2" id="KW-1185">Reference proteome</keyword>
<name>A0ACD5BDV0_9PSEU</name>